<feature type="region of interest" description="Disordered" evidence="11">
    <location>
        <begin position="373"/>
        <end position="392"/>
    </location>
</feature>
<evidence type="ECO:0000259" key="13">
    <source>
        <dbReference type="PROSITE" id="PS50109"/>
    </source>
</evidence>
<dbReference type="PROSITE" id="PS50109">
    <property type="entry name" value="HIS_KIN"/>
    <property type="match status" value="1"/>
</dbReference>
<keyword evidence="4" id="KW-0597">Phosphoprotein</keyword>
<keyword evidence="5" id="KW-0808">Transferase</keyword>
<dbReference type="Pfam" id="PF00672">
    <property type="entry name" value="HAMP"/>
    <property type="match status" value="1"/>
</dbReference>
<dbReference type="Proteomes" id="UP000629365">
    <property type="component" value="Unassembled WGS sequence"/>
</dbReference>
<dbReference type="RefSeq" id="WP_188437121.1">
    <property type="nucleotide sequence ID" value="NZ_BMCM01000004.1"/>
</dbReference>
<feature type="domain" description="Histidine kinase" evidence="13">
    <location>
        <begin position="271"/>
        <end position="547"/>
    </location>
</feature>
<evidence type="ECO:0000259" key="14">
    <source>
        <dbReference type="PROSITE" id="PS50885"/>
    </source>
</evidence>
<keyword evidence="6 12" id="KW-0812">Transmembrane</keyword>
<evidence type="ECO:0000256" key="9">
    <source>
        <dbReference type="ARBA" id="ARBA00023012"/>
    </source>
</evidence>
<dbReference type="InterPro" id="IPR004358">
    <property type="entry name" value="Sig_transdc_His_kin-like_C"/>
</dbReference>
<dbReference type="InterPro" id="IPR003660">
    <property type="entry name" value="HAMP_dom"/>
</dbReference>
<evidence type="ECO:0000256" key="4">
    <source>
        <dbReference type="ARBA" id="ARBA00022553"/>
    </source>
</evidence>
<evidence type="ECO:0000256" key="10">
    <source>
        <dbReference type="ARBA" id="ARBA00023136"/>
    </source>
</evidence>
<evidence type="ECO:0000256" key="6">
    <source>
        <dbReference type="ARBA" id="ARBA00022692"/>
    </source>
</evidence>
<evidence type="ECO:0000256" key="1">
    <source>
        <dbReference type="ARBA" id="ARBA00000085"/>
    </source>
</evidence>
<dbReference type="SUPFAM" id="SSF158472">
    <property type="entry name" value="HAMP domain-like"/>
    <property type="match status" value="1"/>
</dbReference>
<dbReference type="EC" id="2.7.13.3" evidence="3"/>
<dbReference type="EMBL" id="BMCM01000004">
    <property type="protein sequence ID" value="GGD83031.1"/>
    <property type="molecule type" value="Genomic_DNA"/>
</dbReference>
<keyword evidence="10 12" id="KW-0472">Membrane</keyword>
<accession>A0ABQ1RWG4</accession>
<dbReference type="InterPro" id="IPR036097">
    <property type="entry name" value="HisK_dim/P_sf"/>
</dbReference>
<keyword evidence="9" id="KW-0902">Two-component regulatory system</keyword>
<dbReference type="InterPro" id="IPR036890">
    <property type="entry name" value="HATPase_C_sf"/>
</dbReference>
<keyword evidence="7 15" id="KW-0418">Kinase</keyword>
<comment type="subcellular location">
    <subcellularLocation>
        <location evidence="2">Cell membrane</location>
    </subcellularLocation>
</comment>
<dbReference type="Pfam" id="PF02518">
    <property type="entry name" value="HATPase_c"/>
    <property type="match status" value="1"/>
</dbReference>
<dbReference type="Gene3D" id="1.10.287.130">
    <property type="match status" value="1"/>
</dbReference>
<evidence type="ECO:0000313" key="16">
    <source>
        <dbReference type="Proteomes" id="UP000629365"/>
    </source>
</evidence>
<dbReference type="SMART" id="SM00388">
    <property type="entry name" value="HisKA"/>
    <property type="match status" value="1"/>
</dbReference>
<reference evidence="16" key="1">
    <citation type="journal article" date="2019" name="Int. J. Syst. Evol. Microbiol.">
        <title>The Global Catalogue of Microorganisms (GCM) 10K type strain sequencing project: providing services to taxonomists for standard genome sequencing and annotation.</title>
        <authorList>
            <consortium name="The Broad Institute Genomics Platform"/>
            <consortium name="The Broad Institute Genome Sequencing Center for Infectious Disease"/>
            <person name="Wu L."/>
            <person name="Ma J."/>
        </authorList>
    </citation>
    <scope>NUCLEOTIDE SEQUENCE [LARGE SCALE GENOMIC DNA]</scope>
    <source>
        <strain evidence="16">CCM 7640</strain>
    </source>
</reference>
<dbReference type="Gene3D" id="6.10.340.10">
    <property type="match status" value="1"/>
</dbReference>
<dbReference type="SMART" id="SM00304">
    <property type="entry name" value="HAMP"/>
    <property type="match status" value="1"/>
</dbReference>
<keyword evidence="16" id="KW-1185">Reference proteome</keyword>
<name>A0ABQ1RWG4_9MICO</name>
<evidence type="ECO:0000256" key="11">
    <source>
        <dbReference type="SAM" id="MobiDB-lite"/>
    </source>
</evidence>
<dbReference type="PROSITE" id="PS50885">
    <property type="entry name" value="HAMP"/>
    <property type="match status" value="1"/>
</dbReference>
<protein>
    <recommendedName>
        <fullName evidence="3">histidine kinase</fullName>
        <ecNumber evidence="3">2.7.13.3</ecNumber>
    </recommendedName>
</protein>
<feature type="domain" description="HAMP" evidence="14">
    <location>
        <begin position="203"/>
        <end position="256"/>
    </location>
</feature>
<evidence type="ECO:0000256" key="2">
    <source>
        <dbReference type="ARBA" id="ARBA00004236"/>
    </source>
</evidence>
<evidence type="ECO:0000256" key="12">
    <source>
        <dbReference type="SAM" id="Phobius"/>
    </source>
</evidence>
<dbReference type="CDD" id="cd00082">
    <property type="entry name" value="HisKA"/>
    <property type="match status" value="1"/>
</dbReference>
<dbReference type="Gene3D" id="3.30.565.10">
    <property type="entry name" value="Histidine kinase-like ATPase, C-terminal domain"/>
    <property type="match status" value="1"/>
</dbReference>
<evidence type="ECO:0000313" key="15">
    <source>
        <dbReference type="EMBL" id="GGD83031.1"/>
    </source>
</evidence>
<dbReference type="PRINTS" id="PR00344">
    <property type="entry name" value="BCTRLSENSOR"/>
</dbReference>
<dbReference type="CDD" id="cd00075">
    <property type="entry name" value="HATPase"/>
    <property type="match status" value="1"/>
</dbReference>
<dbReference type="InterPro" id="IPR005467">
    <property type="entry name" value="His_kinase_dom"/>
</dbReference>
<dbReference type="PANTHER" id="PTHR45436">
    <property type="entry name" value="SENSOR HISTIDINE KINASE YKOH"/>
    <property type="match status" value="1"/>
</dbReference>
<evidence type="ECO:0000256" key="7">
    <source>
        <dbReference type="ARBA" id="ARBA00022777"/>
    </source>
</evidence>
<dbReference type="GO" id="GO:0016301">
    <property type="term" value="F:kinase activity"/>
    <property type="evidence" value="ECO:0007669"/>
    <property type="project" value="UniProtKB-KW"/>
</dbReference>
<dbReference type="SUPFAM" id="SSF55874">
    <property type="entry name" value="ATPase domain of HSP90 chaperone/DNA topoisomerase II/histidine kinase"/>
    <property type="match status" value="1"/>
</dbReference>
<dbReference type="Pfam" id="PF00512">
    <property type="entry name" value="HisKA"/>
    <property type="match status" value="1"/>
</dbReference>
<sequence length="570" mass="61669">MGQQPDAVTGWWRRISLRAKVTGVTVAVLALGLVVAGIGTVPLLRNSLISNIDAQLPSLVTSDLASRWFDMELVDGVLVLSDLENTPRSSEYFFAVYAADGTLLEEAGGPVDAVRPVFPETMTIAQAHAREEEDAIPLQGTDGSAFHGSVVVSDGPGGTLYVQFVALPLEEADHIIATYFGVYTTVALVTILIAALLIRGLVTLTFRRLGQVESTAMLIASGDFSQRLTDLEPTTEVGRLNYAINTMLERIDHSIAERDRTVQHMRRFIGDASHELRTPLVSVRGYAELYRMGAIRGEEDTARAMERIEKEAIRMGVLVEDLLALARLDEEREPEIAPLDLRPVARDAALDVRAAAPGRTVTVVDRTADAVAGAPQLPHPTHPQTSSTPTGRVRTGALARLRRRPRGPEPERPEIDFSEVEDTPVRTPPIILGEENKVRQVVANLLGNARRFSRDDSAIEIVVDSDRAAGTGSIAVVDHGDGIPPQIREQIFERFWRADTSRARETGGSGLGLAIVASIVSALHGSVRVDETPGGGATFTVTLPLAPAHATPEHLLEDTQPLERLDLDSL</sequence>
<feature type="transmembrane region" description="Helical" evidence="12">
    <location>
        <begin position="176"/>
        <end position="198"/>
    </location>
</feature>
<dbReference type="InterPro" id="IPR003661">
    <property type="entry name" value="HisK_dim/P_dom"/>
</dbReference>
<dbReference type="PANTHER" id="PTHR45436:SF5">
    <property type="entry name" value="SENSOR HISTIDINE KINASE TRCS"/>
    <property type="match status" value="1"/>
</dbReference>
<dbReference type="SMART" id="SM00387">
    <property type="entry name" value="HATPase_c"/>
    <property type="match status" value="1"/>
</dbReference>
<proteinExistence type="predicted"/>
<dbReference type="InterPro" id="IPR050428">
    <property type="entry name" value="TCS_sensor_his_kinase"/>
</dbReference>
<evidence type="ECO:0000256" key="8">
    <source>
        <dbReference type="ARBA" id="ARBA00022989"/>
    </source>
</evidence>
<evidence type="ECO:0000256" key="5">
    <source>
        <dbReference type="ARBA" id="ARBA00022679"/>
    </source>
</evidence>
<comment type="catalytic activity">
    <reaction evidence="1">
        <text>ATP + protein L-histidine = ADP + protein N-phospho-L-histidine.</text>
        <dbReference type="EC" id="2.7.13.3"/>
    </reaction>
</comment>
<dbReference type="CDD" id="cd06225">
    <property type="entry name" value="HAMP"/>
    <property type="match status" value="1"/>
</dbReference>
<dbReference type="InterPro" id="IPR003594">
    <property type="entry name" value="HATPase_dom"/>
</dbReference>
<organism evidence="15 16">
    <name type="scientific">Microbacterium murale</name>
    <dbReference type="NCBI Taxonomy" id="1081040"/>
    <lineage>
        <taxon>Bacteria</taxon>
        <taxon>Bacillati</taxon>
        <taxon>Actinomycetota</taxon>
        <taxon>Actinomycetes</taxon>
        <taxon>Micrococcales</taxon>
        <taxon>Microbacteriaceae</taxon>
        <taxon>Microbacterium</taxon>
    </lineage>
</organism>
<feature type="transmembrane region" description="Helical" evidence="12">
    <location>
        <begin position="21"/>
        <end position="44"/>
    </location>
</feature>
<comment type="caution">
    <text evidence="15">The sequence shown here is derived from an EMBL/GenBank/DDBJ whole genome shotgun (WGS) entry which is preliminary data.</text>
</comment>
<keyword evidence="8 12" id="KW-1133">Transmembrane helix</keyword>
<dbReference type="SUPFAM" id="SSF47384">
    <property type="entry name" value="Homodimeric domain of signal transducing histidine kinase"/>
    <property type="match status" value="1"/>
</dbReference>
<evidence type="ECO:0000256" key="3">
    <source>
        <dbReference type="ARBA" id="ARBA00012438"/>
    </source>
</evidence>
<gene>
    <name evidence="15" type="ORF">GCM10007269_27310</name>
</gene>